<keyword evidence="6 8" id="KW-0119">Carbohydrate metabolism</keyword>
<dbReference type="GO" id="GO:0106279">
    <property type="term" value="P:negative regulation of UDP-N-acetylglucosamine biosynthetic process"/>
    <property type="evidence" value="ECO:0007669"/>
    <property type="project" value="UniProtKB-ARBA"/>
</dbReference>
<evidence type="ECO:0000256" key="6">
    <source>
        <dbReference type="ARBA" id="ARBA00023277"/>
    </source>
</evidence>
<feature type="binding site" evidence="10">
    <location>
        <begin position="321"/>
        <end position="323"/>
    </location>
    <ligand>
        <name>substrate</name>
    </ligand>
</feature>
<dbReference type="EC" id="3.5.1.25" evidence="2 8"/>
<accession>A0A4Q0A1K1</accession>
<dbReference type="InterPro" id="IPR006680">
    <property type="entry name" value="Amidohydro-rel"/>
</dbReference>
<feature type="binding site" evidence="11">
    <location>
        <position position="135"/>
    </location>
    <ligand>
        <name>Zn(2+)</name>
        <dbReference type="ChEBI" id="CHEBI:29105"/>
    </ligand>
</feature>
<dbReference type="Gene3D" id="3.20.20.140">
    <property type="entry name" value="Metal-dependent hydrolases"/>
    <property type="match status" value="1"/>
</dbReference>
<evidence type="ECO:0000256" key="3">
    <source>
        <dbReference type="ARBA" id="ARBA00018029"/>
    </source>
</evidence>
<evidence type="ECO:0000256" key="4">
    <source>
        <dbReference type="ARBA" id="ARBA00022723"/>
    </source>
</evidence>
<feature type="binding site" evidence="10">
    <location>
        <begin position="231"/>
        <end position="232"/>
    </location>
    <ligand>
        <name>substrate</name>
    </ligand>
</feature>
<dbReference type="PANTHER" id="PTHR11113">
    <property type="entry name" value="N-ACETYLGLUCOSAMINE-6-PHOSPHATE DEACETYLASE"/>
    <property type="match status" value="1"/>
</dbReference>
<dbReference type="Proteomes" id="UP000268162">
    <property type="component" value="Unassembled WGS sequence"/>
</dbReference>
<dbReference type="InterPro" id="IPR032466">
    <property type="entry name" value="Metal_Hydrolase"/>
</dbReference>
<evidence type="ECO:0000256" key="9">
    <source>
        <dbReference type="PIRSR" id="PIRSR038994-1"/>
    </source>
</evidence>
<dbReference type="InterPro" id="IPR003764">
    <property type="entry name" value="GlcNAc_6-P_deAcase"/>
</dbReference>
<feature type="binding site" evidence="10">
    <location>
        <position position="265"/>
    </location>
    <ligand>
        <name>substrate</name>
    </ligand>
</feature>
<evidence type="ECO:0000313" key="13">
    <source>
        <dbReference type="EMBL" id="RKP39172.1"/>
    </source>
</evidence>
<comment type="catalytic activity">
    <reaction evidence="7 8">
        <text>N-acetyl-D-glucosamine 6-phosphate + H2O = D-glucosamine 6-phosphate + acetate</text>
        <dbReference type="Rhea" id="RHEA:22936"/>
        <dbReference type="ChEBI" id="CHEBI:15377"/>
        <dbReference type="ChEBI" id="CHEBI:30089"/>
        <dbReference type="ChEBI" id="CHEBI:57513"/>
        <dbReference type="ChEBI" id="CHEBI:58725"/>
        <dbReference type="EC" id="3.5.1.25"/>
    </reaction>
</comment>
<dbReference type="InterPro" id="IPR011059">
    <property type="entry name" value="Metal-dep_hydrolase_composite"/>
</dbReference>
<evidence type="ECO:0000259" key="12">
    <source>
        <dbReference type="Pfam" id="PF01979"/>
    </source>
</evidence>
<feature type="active site" description="Proton donor/acceptor" evidence="9">
    <location>
        <position position="287"/>
    </location>
</feature>
<keyword evidence="4 11" id="KW-0479">Metal-binding</keyword>
<protein>
    <recommendedName>
        <fullName evidence="3 8">N-acetylglucosamine-6-phosphate deacetylase</fullName>
        <ecNumber evidence="2 8">3.5.1.25</ecNumber>
    </recommendedName>
</protein>
<gene>
    <name evidence="13" type="ORF">BJ085DRAFT_31405</name>
</gene>
<comment type="similarity">
    <text evidence="1 8">Belongs to the metallo-dependent hydrolases superfamily. NagA family.</text>
</comment>
<dbReference type="GO" id="GO:0006046">
    <property type="term" value="P:N-acetylglucosamine catabolic process"/>
    <property type="evidence" value="ECO:0007669"/>
    <property type="project" value="TreeGrafter"/>
</dbReference>
<evidence type="ECO:0000256" key="11">
    <source>
        <dbReference type="PIRSR" id="PIRSR038994-3"/>
    </source>
</evidence>
<reference evidence="14" key="1">
    <citation type="journal article" date="2018" name="Nat. Microbiol.">
        <title>Leveraging single-cell genomics to expand the fungal tree of life.</title>
        <authorList>
            <person name="Ahrendt S.R."/>
            <person name="Quandt C.A."/>
            <person name="Ciobanu D."/>
            <person name="Clum A."/>
            <person name="Salamov A."/>
            <person name="Andreopoulos B."/>
            <person name="Cheng J.F."/>
            <person name="Woyke T."/>
            <person name="Pelin A."/>
            <person name="Henrissat B."/>
            <person name="Reynolds N.K."/>
            <person name="Benny G.L."/>
            <person name="Smith M.E."/>
            <person name="James T.Y."/>
            <person name="Grigoriev I.V."/>
        </authorList>
    </citation>
    <scope>NUCLEOTIDE SEQUENCE [LARGE SCALE GENOMIC DNA]</scope>
    <source>
        <strain evidence="14">RSA 468</strain>
    </source>
</reference>
<evidence type="ECO:0000256" key="1">
    <source>
        <dbReference type="ARBA" id="ARBA00010716"/>
    </source>
</evidence>
<evidence type="ECO:0000256" key="10">
    <source>
        <dbReference type="PIRSR" id="PIRSR038994-2"/>
    </source>
</evidence>
<keyword evidence="14" id="KW-1185">Reference proteome</keyword>
<evidence type="ECO:0000313" key="14">
    <source>
        <dbReference type="Proteomes" id="UP000268162"/>
    </source>
</evidence>
<feature type="binding site" evidence="10">
    <location>
        <position position="146"/>
    </location>
    <ligand>
        <name>substrate</name>
    </ligand>
</feature>
<keyword evidence="5 8" id="KW-0378">Hydrolase</keyword>
<dbReference type="CDD" id="cd00854">
    <property type="entry name" value="NagA"/>
    <property type="match status" value="1"/>
</dbReference>
<dbReference type="GO" id="GO:0019262">
    <property type="term" value="P:N-acetylneuraminate catabolic process"/>
    <property type="evidence" value="ECO:0007669"/>
    <property type="project" value="UniProtKB-ARBA"/>
</dbReference>
<name>A0A4Q0A1K1_9FUNG</name>
<dbReference type="Pfam" id="PF01979">
    <property type="entry name" value="Amidohydro_1"/>
    <property type="match status" value="1"/>
</dbReference>
<dbReference type="OrthoDB" id="10264777at2759"/>
<organism evidence="13 14">
    <name type="scientific">Dimargaris cristalligena</name>
    <dbReference type="NCBI Taxonomy" id="215637"/>
    <lineage>
        <taxon>Eukaryota</taxon>
        <taxon>Fungi</taxon>
        <taxon>Fungi incertae sedis</taxon>
        <taxon>Zoopagomycota</taxon>
        <taxon>Kickxellomycotina</taxon>
        <taxon>Dimargaritomycetes</taxon>
        <taxon>Dimargaritales</taxon>
        <taxon>Dimargaritaceae</taxon>
        <taxon>Dimargaris</taxon>
    </lineage>
</organism>
<evidence type="ECO:0000256" key="8">
    <source>
        <dbReference type="PIRNR" id="PIRNR038994"/>
    </source>
</evidence>
<dbReference type="GO" id="GO:0008448">
    <property type="term" value="F:N-acetylglucosamine-6-phosphate deacetylase activity"/>
    <property type="evidence" value="ECO:0007669"/>
    <property type="project" value="UniProtKB-UniRule"/>
</dbReference>
<feature type="binding site" evidence="10">
    <location>
        <position position="239"/>
    </location>
    <ligand>
        <name>substrate</name>
    </ligand>
</feature>
<feature type="binding site" evidence="11">
    <location>
        <position position="207"/>
    </location>
    <ligand>
        <name>Zn(2+)</name>
        <dbReference type="ChEBI" id="CHEBI:29105"/>
    </ligand>
</feature>
<dbReference type="Gene3D" id="2.30.40.10">
    <property type="entry name" value="Urease, subunit C, domain 1"/>
    <property type="match status" value="1"/>
</dbReference>
<evidence type="ECO:0000256" key="5">
    <source>
        <dbReference type="ARBA" id="ARBA00022801"/>
    </source>
</evidence>
<dbReference type="NCBIfam" id="TIGR00221">
    <property type="entry name" value="nagA"/>
    <property type="match status" value="1"/>
</dbReference>
<dbReference type="SUPFAM" id="SSF51556">
    <property type="entry name" value="Metallo-dependent hydrolases"/>
    <property type="match status" value="1"/>
</dbReference>
<dbReference type="PIRSF" id="PIRSF038994">
    <property type="entry name" value="NagA"/>
    <property type="match status" value="1"/>
</dbReference>
<dbReference type="AlphaFoldDB" id="A0A4Q0A1K1"/>
<dbReference type="PANTHER" id="PTHR11113:SF14">
    <property type="entry name" value="N-ACETYLGLUCOSAMINE-6-PHOSPHATE DEACETYLASE"/>
    <property type="match status" value="1"/>
</dbReference>
<evidence type="ECO:0000256" key="7">
    <source>
        <dbReference type="ARBA" id="ARBA00047647"/>
    </source>
</evidence>
<dbReference type="STRING" id="215637.A0A4Q0A1K1"/>
<sequence>MLTKIYNGRILRDHQLVNNATLWIENGQIKDGAEVFWSEKRSPDRIIDARSGIICPGFIDLQINGAFGIDFSEPTPTYAEDLRRVSRGLLQHGCTSFCPTLVSSQPEVYHELLDYLAPRSGSLDQGAEVLGAHLEGPFICPEKRGAHEPATLRTAEQGGAQAIIDCYGGLERLTRSARILTVAPDVPGILDAIPTLAALGLVVSEGHSNATTAQAEEGVRRGARLITHLYNAMHQFHHRDPGLIGLLGSPLRPRPYYGIICDGIHVHPNSVKVAYDAHPRGAVLVTDAMSALGLDPGLYSLGNMTVRKFDDRVYLDGTETLAGNVVNMIDSVRNFQRFTGCSTVEVLEAATLHPAQVLGITHRKGTLQPGADADILILDEPDLAIRQVFIAGEEVTDI</sequence>
<evidence type="ECO:0000256" key="2">
    <source>
        <dbReference type="ARBA" id="ARBA00011899"/>
    </source>
</evidence>
<dbReference type="SUPFAM" id="SSF51338">
    <property type="entry name" value="Composite domain of metallo-dependent hydrolases"/>
    <property type="match status" value="1"/>
</dbReference>
<dbReference type="GO" id="GO:0046872">
    <property type="term" value="F:metal ion binding"/>
    <property type="evidence" value="ECO:0007669"/>
    <property type="project" value="UniProtKB-KW"/>
</dbReference>
<dbReference type="EMBL" id="ML002292">
    <property type="protein sequence ID" value="RKP39172.1"/>
    <property type="molecule type" value="Genomic_DNA"/>
</dbReference>
<feature type="domain" description="Amidohydrolase-related" evidence="12">
    <location>
        <begin position="53"/>
        <end position="395"/>
    </location>
</feature>
<dbReference type="FunFam" id="3.20.20.140:FF:000023">
    <property type="entry name" value="N-acetylglucosamine-6-phosphate deacetylase"/>
    <property type="match status" value="1"/>
</dbReference>
<comment type="cofactor">
    <cofactor evidence="11">
        <name>a divalent metal cation</name>
        <dbReference type="ChEBI" id="CHEBI:60240"/>
    </cofactor>
    <text evidence="11">Binds 1 divalent metal cation per subunit.</text>
</comment>
<feature type="binding site" evidence="11">
    <location>
        <position position="228"/>
    </location>
    <ligand>
        <name>Zn(2+)</name>
        <dbReference type="ChEBI" id="CHEBI:29105"/>
    </ligand>
</feature>
<proteinExistence type="inferred from homology"/>